<evidence type="ECO:0008006" key="5">
    <source>
        <dbReference type="Google" id="ProtNLM"/>
    </source>
</evidence>
<feature type="transmembrane region" description="Helical" evidence="2">
    <location>
        <begin position="89"/>
        <end position="108"/>
    </location>
</feature>
<feature type="region of interest" description="Disordered" evidence="1">
    <location>
        <begin position="1"/>
        <end position="50"/>
    </location>
</feature>
<evidence type="ECO:0000256" key="2">
    <source>
        <dbReference type="SAM" id="Phobius"/>
    </source>
</evidence>
<protein>
    <recommendedName>
        <fullName evidence="5">Integral membrane protein</fullName>
    </recommendedName>
</protein>
<organism evidence="3 4">
    <name type="scientific">Streptomyces cremeus</name>
    <dbReference type="NCBI Taxonomy" id="66881"/>
    <lineage>
        <taxon>Bacteria</taxon>
        <taxon>Bacillati</taxon>
        <taxon>Actinomycetota</taxon>
        <taxon>Actinomycetes</taxon>
        <taxon>Kitasatosporales</taxon>
        <taxon>Streptomycetaceae</taxon>
        <taxon>Streptomyces</taxon>
    </lineage>
</organism>
<dbReference type="RefSeq" id="WP_380837191.1">
    <property type="nucleotide sequence ID" value="NZ_BAAAXE010000015.1"/>
</dbReference>
<evidence type="ECO:0000313" key="4">
    <source>
        <dbReference type="Proteomes" id="UP001589718"/>
    </source>
</evidence>
<feature type="transmembrane region" description="Helical" evidence="2">
    <location>
        <begin position="143"/>
        <end position="168"/>
    </location>
</feature>
<feature type="compositionally biased region" description="Basic residues" evidence="1">
    <location>
        <begin position="1"/>
        <end position="15"/>
    </location>
</feature>
<dbReference type="Proteomes" id="UP001589718">
    <property type="component" value="Unassembled WGS sequence"/>
</dbReference>
<name>A0ABV5PET8_STRCM</name>
<keyword evidence="2" id="KW-0812">Transmembrane</keyword>
<gene>
    <name evidence="3" type="ORF">ACFFTU_17390</name>
</gene>
<evidence type="ECO:0000313" key="3">
    <source>
        <dbReference type="EMBL" id="MFB9521720.1"/>
    </source>
</evidence>
<dbReference type="EMBL" id="JBHMCR010000009">
    <property type="protein sequence ID" value="MFB9521720.1"/>
    <property type="molecule type" value="Genomic_DNA"/>
</dbReference>
<evidence type="ECO:0000256" key="1">
    <source>
        <dbReference type="SAM" id="MobiDB-lite"/>
    </source>
</evidence>
<accession>A0ABV5PET8</accession>
<reference evidence="3 4" key="1">
    <citation type="submission" date="2024-09" db="EMBL/GenBank/DDBJ databases">
        <authorList>
            <person name="Sun Q."/>
            <person name="Mori K."/>
        </authorList>
    </citation>
    <scope>NUCLEOTIDE SEQUENCE [LARGE SCALE GENOMIC DNA]</scope>
    <source>
        <strain evidence="3 4">JCM 4362</strain>
    </source>
</reference>
<keyword evidence="4" id="KW-1185">Reference proteome</keyword>
<comment type="caution">
    <text evidence="3">The sequence shown here is derived from an EMBL/GenBank/DDBJ whole genome shotgun (WGS) entry which is preliminary data.</text>
</comment>
<keyword evidence="2" id="KW-1133">Transmembrane helix</keyword>
<proteinExistence type="predicted"/>
<feature type="transmembrane region" description="Helical" evidence="2">
    <location>
        <begin position="54"/>
        <end position="77"/>
    </location>
</feature>
<sequence>MSKKSVRKSAAKSARKPVAPSGTRPPARPPAEDAQPLPDSPAVPHPREPRPARLGAAAALVAAEGLALVAVGLYLLVMGLLGTPDRPEQAEMGGLTLVALAVLPLVAANGLRTRRSWSRGPAVITQLMALPVAYTLMTTDGAFSIPAGILLGAVAVVSLVLLLNPAVVDALGIKRGPRGA</sequence>
<keyword evidence="2" id="KW-0472">Membrane</keyword>
<feature type="transmembrane region" description="Helical" evidence="2">
    <location>
        <begin position="120"/>
        <end position="137"/>
    </location>
</feature>